<proteinExistence type="predicted"/>
<dbReference type="SUPFAM" id="SSF53474">
    <property type="entry name" value="alpha/beta-Hydrolases"/>
    <property type="match status" value="1"/>
</dbReference>
<dbReference type="Pfam" id="PF12697">
    <property type="entry name" value="Abhydrolase_6"/>
    <property type="match status" value="1"/>
</dbReference>
<evidence type="ECO:0000313" key="2">
    <source>
        <dbReference type="EMBL" id="GAA2420746.1"/>
    </source>
</evidence>
<dbReference type="PANTHER" id="PTHR43798:SF33">
    <property type="entry name" value="HYDROLASE, PUTATIVE (AFU_ORTHOLOGUE AFUA_2G14860)-RELATED"/>
    <property type="match status" value="1"/>
</dbReference>
<organism evidence="2 3">
    <name type="scientific">Streptomyces coeruleofuscus</name>
    <dbReference type="NCBI Taxonomy" id="66879"/>
    <lineage>
        <taxon>Bacteria</taxon>
        <taxon>Bacillati</taxon>
        <taxon>Actinomycetota</taxon>
        <taxon>Actinomycetes</taxon>
        <taxon>Kitasatosporales</taxon>
        <taxon>Streptomycetaceae</taxon>
        <taxon>Streptomyces</taxon>
    </lineage>
</organism>
<name>A0ABN3J4C2_9ACTN</name>
<dbReference type="RefSeq" id="WP_346139227.1">
    <property type="nucleotide sequence ID" value="NZ_BAAASE010000012.1"/>
</dbReference>
<sequence length="289" mass="30815">MTLLHVHDYGGDGPQLVLLHGFSRSLADWDAAATLLAAGHRVLSVDLPGHGRSPDISSWTMPAVVRHVADTLDAHGVPEAVLVGHSLGGMVAVEYARAKPNRARARAAVNLDGFWWGREYPGADRVGEALLASSGAVAPPEYIEEKAVNDSARLGIPAGRAEAAARAAARLLPDGTWQTLPERATALEIRDELHELGALGVTTWLDGADCPLLLVQAGRRLPPAPGLEWFDDFSTRFGQEVSDELATLSRTRPTITVSRIDATHAMNLEAPEAVATLVSDYVRGLLQPS</sequence>
<dbReference type="InterPro" id="IPR029058">
    <property type="entry name" value="AB_hydrolase_fold"/>
</dbReference>
<accession>A0ABN3J4C2</accession>
<evidence type="ECO:0000259" key="1">
    <source>
        <dbReference type="Pfam" id="PF12697"/>
    </source>
</evidence>
<comment type="caution">
    <text evidence="2">The sequence shown here is derived from an EMBL/GenBank/DDBJ whole genome shotgun (WGS) entry which is preliminary data.</text>
</comment>
<dbReference type="Proteomes" id="UP001499986">
    <property type="component" value="Unassembled WGS sequence"/>
</dbReference>
<protein>
    <recommendedName>
        <fullName evidence="1">AB hydrolase-1 domain-containing protein</fullName>
    </recommendedName>
</protein>
<dbReference type="PANTHER" id="PTHR43798">
    <property type="entry name" value="MONOACYLGLYCEROL LIPASE"/>
    <property type="match status" value="1"/>
</dbReference>
<dbReference type="EMBL" id="BAAASE010000012">
    <property type="protein sequence ID" value="GAA2420746.1"/>
    <property type="molecule type" value="Genomic_DNA"/>
</dbReference>
<feature type="domain" description="AB hydrolase-1" evidence="1">
    <location>
        <begin position="16"/>
        <end position="276"/>
    </location>
</feature>
<evidence type="ECO:0000313" key="3">
    <source>
        <dbReference type="Proteomes" id="UP001499986"/>
    </source>
</evidence>
<dbReference type="InterPro" id="IPR000073">
    <property type="entry name" value="AB_hydrolase_1"/>
</dbReference>
<dbReference type="InterPro" id="IPR050266">
    <property type="entry name" value="AB_hydrolase_sf"/>
</dbReference>
<gene>
    <name evidence="2" type="ORF">GCM10010255_71390</name>
</gene>
<keyword evidence="3" id="KW-1185">Reference proteome</keyword>
<dbReference type="Gene3D" id="3.40.50.1820">
    <property type="entry name" value="alpha/beta hydrolase"/>
    <property type="match status" value="1"/>
</dbReference>
<dbReference type="PRINTS" id="PR00111">
    <property type="entry name" value="ABHYDROLASE"/>
</dbReference>
<reference evidence="2 3" key="1">
    <citation type="journal article" date="2019" name="Int. J. Syst. Evol. Microbiol.">
        <title>The Global Catalogue of Microorganisms (GCM) 10K type strain sequencing project: providing services to taxonomists for standard genome sequencing and annotation.</title>
        <authorList>
            <consortium name="The Broad Institute Genomics Platform"/>
            <consortium name="The Broad Institute Genome Sequencing Center for Infectious Disease"/>
            <person name="Wu L."/>
            <person name="Ma J."/>
        </authorList>
    </citation>
    <scope>NUCLEOTIDE SEQUENCE [LARGE SCALE GENOMIC DNA]</scope>
    <source>
        <strain evidence="2 3">JCM 4358</strain>
    </source>
</reference>